<dbReference type="GO" id="GO:0020037">
    <property type="term" value="F:heme binding"/>
    <property type="evidence" value="ECO:0007669"/>
    <property type="project" value="InterPro"/>
</dbReference>
<dbReference type="SUPFAM" id="SSF46626">
    <property type="entry name" value="Cytochrome c"/>
    <property type="match status" value="1"/>
</dbReference>
<dbReference type="eggNOG" id="COG4654">
    <property type="taxonomic scope" value="Bacteria"/>
</dbReference>
<proteinExistence type="predicted"/>
<dbReference type="Pfam" id="PF00034">
    <property type="entry name" value="Cytochrom_C"/>
    <property type="match status" value="1"/>
</dbReference>
<feature type="domain" description="Cytochrome c" evidence="7">
    <location>
        <begin position="22"/>
        <end position="111"/>
    </location>
</feature>
<feature type="binding site" description="covalent" evidence="6">
    <location>
        <position position="36"/>
    </location>
    <ligand>
        <name>heme c</name>
        <dbReference type="ChEBI" id="CHEBI:61717"/>
    </ligand>
</feature>
<evidence type="ECO:0000256" key="1">
    <source>
        <dbReference type="ARBA" id="ARBA00022448"/>
    </source>
</evidence>
<protein>
    <submittedName>
        <fullName evidence="8">Cytochrome c class I</fullName>
    </submittedName>
</protein>
<dbReference type="Gene3D" id="1.10.760.10">
    <property type="entry name" value="Cytochrome c-like domain"/>
    <property type="match status" value="1"/>
</dbReference>
<evidence type="ECO:0000313" key="9">
    <source>
        <dbReference type="Proteomes" id="UP000016368"/>
    </source>
</evidence>
<keyword evidence="3 6" id="KW-0479">Metal-binding</keyword>
<dbReference type="InterPro" id="IPR036909">
    <property type="entry name" value="Cyt_c-like_dom_sf"/>
</dbReference>
<dbReference type="STRING" id="887062.HGR_02198"/>
<evidence type="ECO:0000259" key="7">
    <source>
        <dbReference type="PROSITE" id="PS51007"/>
    </source>
</evidence>
<sequence>MSCQNSGNWIPVVAGLCNTPPPPITDPVQLAQAKNCIACHAVTGTGYSASLPSFERIADRYRNNPPAAGVLESRVKSGSNSGFYGSFPMPANPQASDSDLAILIPWILSQPQ</sequence>
<dbReference type="PROSITE" id="PS51007">
    <property type="entry name" value="CYTC"/>
    <property type="match status" value="1"/>
</dbReference>
<evidence type="ECO:0000256" key="2">
    <source>
        <dbReference type="ARBA" id="ARBA00022617"/>
    </source>
</evidence>
<dbReference type="EMBL" id="AEGR01000029">
    <property type="protein sequence ID" value="EGI78095.1"/>
    <property type="molecule type" value="Genomic_DNA"/>
</dbReference>
<keyword evidence="4" id="KW-0249">Electron transport</keyword>
<comment type="caution">
    <text evidence="8">The sequence shown here is derived from an EMBL/GenBank/DDBJ whole genome shotgun (WGS) entry which is preliminary data.</text>
</comment>
<dbReference type="InterPro" id="IPR002324">
    <property type="entry name" value="Cyt_c_ID"/>
</dbReference>
<feature type="binding site" description="covalent" evidence="6">
    <location>
        <position position="40"/>
    </location>
    <ligand>
        <name>heme c</name>
        <dbReference type="ChEBI" id="CHEBI:61717"/>
    </ligand>
</feature>
<dbReference type="AlphaFoldDB" id="F3KPS7"/>
<keyword evidence="1" id="KW-0813">Transport</keyword>
<organism evidence="8 9">
    <name type="scientific">Hylemonella gracilis ATCC 19624</name>
    <dbReference type="NCBI Taxonomy" id="887062"/>
    <lineage>
        <taxon>Bacteria</taxon>
        <taxon>Pseudomonadati</taxon>
        <taxon>Pseudomonadota</taxon>
        <taxon>Betaproteobacteria</taxon>
        <taxon>Burkholderiales</taxon>
        <taxon>Comamonadaceae</taxon>
        <taxon>Hylemonella</taxon>
    </lineage>
</organism>
<evidence type="ECO:0000256" key="4">
    <source>
        <dbReference type="ARBA" id="ARBA00022982"/>
    </source>
</evidence>
<keyword evidence="9" id="KW-1185">Reference proteome</keyword>
<comment type="PTM">
    <text evidence="6">Binds 1 heme c group covalently per subunit.</text>
</comment>
<dbReference type="PRINTS" id="PR00606">
    <property type="entry name" value="CYTCHROMECID"/>
</dbReference>
<dbReference type="Proteomes" id="UP000016368">
    <property type="component" value="Unassembled WGS sequence"/>
</dbReference>
<reference evidence="8 9" key="1">
    <citation type="journal article" date="2011" name="EMBO J.">
        <title>Structural diversity of bacterial flagellar motors.</title>
        <authorList>
            <person name="Chen S."/>
            <person name="Beeby M."/>
            <person name="Murphy G.E."/>
            <person name="Leadbetter J.R."/>
            <person name="Hendrixson D.R."/>
            <person name="Briegel A."/>
            <person name="Li Z."/>
            <person name="Shi J."/>
            <person name="Tocheva E.I."/>
            <person name="Muller A."/>
            <person name="Dobro M.J."/>
            <person name="Jensen G.J."/>
        </authorList>
    </citation>
    <scope>NUCLEOTIDE SEQUENCE [LARGE SCALE GENOMIC DNA]</scope>
    <source>
        <strain evidence="8 9">ATCC 19624</strain>
    </source>
</reference>
<evidence type="ECO:0000256" key="3">
    <source>
        <dbReference type="ARBA" id="ARBA00022723"/>
    </source>
</evidence>
<dbReference type="InterPro" id="IPR009056">
    <property type="entry name" value="Cyt_c-like_dom"/>
</dbReference>
<keyword evidence="2 6" id="KW-0349">Heme</keyword>
<dbReference type="GO" id="GO:0009055">
    <property type="term" value="F:electron transfer activity"/>
    <property type="evidence" value="ECO:0007669"/>
    <property type="project" value="InterPro"/>
</dbReference>
<evidence type="ECO:0000256" key="5">
    <source>
        <dbReference type="ARBA" id="ARBA00023004"/>
    </source>
</evidence>
<gene>
    <name evidence="8" type="ORF">HGR_02198</name>
</gene>
<dbReference type="GO" id="GO:0005506">
    <property type="term" value="F:iron ion binding"/>
    <property type="evidence" value="ECO:0007669"/>
    <property type="project" value="InterPro"/>
</dbReference>
<keyword evidence="5 6" id="KW-0408">Iron</keyword>
<name>F3KPS7_9BURK</name>
<evidence type="ECO:0000313" key="8">
    <source>
        <dbReference type="EMBL" id="EGI78095.1"/>
    </source>
</evidence>
<accession>F3KPS7</accession>
<evidence type="ECO:0000256" key="6">
    <source>
        <dbReference type="PIRSR" id="PIRSR602324-1"/>
    </source>
</evidence>
<feature type="binding site" description="covalent" evidence="6">
    <location>
        <position position="89"/>
    </location>
    <ligand>
        <name>heme c</name>
        <dbReference type="ChEBI" id="CHEBI:61717"/>
    </ligand>
</feature>